<evidence type="ECO:0000313" key="1">
    <source>
        <dbReference type="EMBL" id="JAC92142.1"/>
    </source>
</evidence>
<accession>A0A090X7M5</accession>
<name>A0A090X7M5_IXORI</name>
<organism evidence="1">
    <name type="scientific">Ixodes ricinus</name>
    <name type="common">Common tick</name>
    <name type="synonym">Acarus ricinus</name>
    <dbReference type="NCBI Taxonomy" id="34613"/>
    <lineage>
        <taxon>Eukaryota</taxon>
        <taxon>Metazoa</taxon>
        <taxon>Ecdysozoa</taxon>
        <taxon>Arthropoda</taxon>
        <taxon>Chelicerata</taxon>
        <taxon>Arachnida</taxon>
        <taxon>Acari</taxon>
        <taxon>Parasitiformes</taxon>
        <taxon>Ixodida</taxon>
        <taxon>Ixodoidea</taxon>
        <taxon>Ixodidae</taxon>
        <taxon>Ixodinae</taxon>
        <taxon>Ixodes</taxon>
    </lineage>
</organism>
<reference evidence="1" key="1">
    <citation type="journal article" date="2015" name="PLoS Negl. Trop. Dis.">
        <title>Deep Sequencing Analysis of the Ixodes ricinus Haemocytome.</title>
        <authorList>
            <person name="Kotsyfakis M."/>
            <person name="Kopacek P."/>
            <person name="Franta Z."/>
            <person name="Pedra J.H."/>
            <person name="Ribeiro J.M."/>
        </authorList>
    </citation>
    <scope>NUCLEOTIDE SEQUENCE</scope>
</reference>
<protein>
    <submittedName>
        <fullName evidence="1">Putative tick transposon</fullName>
    </submittedName>
</protein>
<dbReference type="AlphaFoldDB" id="A0A090X7M5"/>
<sequence>RTLRDASPQVKITAFKSLVLPVMDYASPVWEPYTRQNIEKLQRVQNKALRFIFNDYRSTTSVTELRNKAGFHTIEAHMKINRLKTFFSIISNSQKLDKQKYIQFSTPRYVRHKHNRHIDPYPYFSDVFKFSFFVRSIDDWNSLPETIVNSSSASVFERSIASHFLM</sequence>
<dbReference type="EMBL" id="GBIH01002568">
    <property type="protein sequence ID" value="JAC92142.1"/>
    <property type="molecule type" value="mRNA"/>
</dbReference>
<proteinExistence type="evidence at transcript level"/>
<feature type="non-terminal residue" evidence="1">
    <location>
        <position position="1"/>
    </location>
</feature>